<gene>
    <name evidence="2" type="ORF">HCN51_31670</name>
</gene>
<sequence>MKLYETTMSQLHNPVPARVAERGELVVGLIECRGGTLELTREELIAFGSACRELVQLVDAALDRRAQGVRPIPVHGQPARPYAAVPAGLAAAAALPTTLAPPGAHLTPLARHAAPPVPPLAPVPAPADGRQEQVVPDPPAAATAS</sequence>
<keyword evidence="3" id="KW-1185">Reference proteome</keyword>
<evidence type="ECO:0000256" key="1">
    <source>
        <dbReference type="SAM" id="MobiDB-lite"/>
    </source>
</evidence>
<accession>A0ABX1BC37</accession>
<feature type="region of interest" description="Disordered" evidence="1">
    <location>
        <begin position="100"/>
        <end position="145"/>
    </location>
</feature>
<comment type="caution">
    <text evidence="2">The sequence shown here is derived from an EMBL/GenBank/DDBJ whole genome shotgun (WGS) entry which is preliminary data.</text>
</comment>
<evidence type="ECO:0000313" key="2">
    <source>
        <dbReference type="EMBL" id="NJP93944.1"/>
    </source>
</evidence>
<proteinExistence type="predicted"/>
<evidence type="ECO:0000313" key="3">
    <source>
        <dbReference type="Proteomes" id="UP000696294"/>
    </source>
</evidence>
<name>A0ABX1BC37_9ACTN</name>
<dbReference type="RefSeq" id="WP_168014449.1">
    <property type="nucleotide sequence ID" value="NZ_JAATEP010000026.1"/>
</dbReference>
<feature type="compositionally biased region" description="Low complexity" evidence="1">
    <location>
        <begin position="100"/>
        <end position="114"/>
    </location>
</feature>
<dbReference type="EMBL" id="JAATEP010000026">
    <property type="protein sequence ID" value="NJP93944.1"/>
    <property type="molecule type" value="Genomic_DNA"/>
</dbReference>
<feature type="compositionally biased region" description="Pro residues" evidence="1">
    <location>
        <begin position="115"/>
        <end position="125"/>
    </location>
</feature>
<dbReference type="Proteomes" id="UP000696294">
    <property type="component" value="Unassembled WGS sequence"/>
</dbReference>
<organism evidence="2 3">
    <name type="scientific">Nonomuraea composti</name>
    <dbReference type="NCBI Taxonomy" id="2720023"/>
    <lineage>
        <taxon>Bacteria</taxon>
        <taxon>Bacillati</taxon>
        <taxon>Actinomycetota</taxon>
        <taxon>Actinomycetes</taxon>
        <taxon>Streptosporangiales</taxon>
        <taxon>Streptosporangiaceae</taxon>
        <taxon>Nonomuraea</taxon>
    </lineage>
</organism>
<protein>
    <submittedName>
        <fullName evidence="2">Uncharacterized protein</fullName>
    </submittedName>
</protein>
<reference evidence="2 3" key="1">
    <citation type="submission" date="2020-03" db="EMBL/GenBank/DDBJ databases">
        <title>WGS of actinomycetes isolated from Thailand.</title>
        <authorList>
            <person name="Thawai C."/>
        </authorList>
    </citation>
    <scope>NUCLEOTIDE SEQUENCE [LARGE SCALE GENOMIC DNA]</scope>
    <source>
        <strain evidence="2 3">FMUSA5-5</strain>
    </source>
</reference>